<reference evidence="7 8" key="1">
    <citation type="journal article" date="2015" name="Fungal Genet. Biol.">
        <title>Evolution of novel wood decay mechanisms in Agaricales revealed by the genome sequences of Fistulina hepatica and Cylindrobasidium torrendii.</title>
        <authorList>
            <person name="Floudas D."/>
            <person name="Held B.W."/>
            <person name="Riley R."/>
            <person name="Nagy L.G."/>
            <person name="Koehler G."/>
            <person name="Ransdell A.S."/>
            <person name="Younus H."/>
            <person name="Chow J."/>
            <person name="Chiniquy J."/>
            <person name="Lipzen A."/>
            <person name="Tritt A."/>
            <person name="Sun H."/>
            <person name="Haridas S."/>
            <person name="LaButti K."/>
            <person name="Ohm R.A."/>
            <person name="Kues U."/>
            <person name="Blanchette R.A."/>
            <person name="Grigoriev I.V."/>
            <person name="Minto R.E."/>
            <person name="Hibbett D.S."/>
        </authorList>
    </citation>
    <scope>NUCLEOTIDE SEQUENCE [LARGE SCALE GENOMIC DNA]</scope>
    <source>
        <strain evidence="7 8">FP15055 ss-10</strain>
    </source>
</reference>
<dbReference type="EMBL" id="KN880676">
    <property type="protein sequence ID" value="KIY63731.1"/>
    <property type="molecule type" value="Genomic_DNA"/>
</dbReference>
<organism evidence="7 8">
    <name type="scientific">Cylindrobasidium torrendii FP15055 ss-10</name>
    <dbReference type="NCBI Taxonomy" id="1314674"/>
    <lineage>
        <taxon>Eukaryota</taxon>
        <taxon>Fungi</taxon>
        <taxon>Dikarya</taxon>
        <taxon>Basidiomycota</taxon>
        <taxon>Agaricomycotina</taxon>
        <taxon>Agaricomycetes</taxon>
        <taxon>Agaricomycetidae</taxon>
        <taxon>Agaricales</taxon>
        <taxon>Marasmiineae</taxon>
        <taxon>Physalacriaceae</taxon>
        <taxon>Cylindrobasidium</taxon>
    </lineage>
</organism>
<keyword evidence="8" id="KW-1185">Reference proteome</keyword>
<keyword evidence="2" id="KW-0240">DNA-directed RNA polymerase</keyword>
<accession>A0A0D7B2J0</accession>
<dbReference type="GO" id="GO:0003899">
    <property type="term" value="F:DNA-directed RNA polymerase activity"/>
    <property type="evidence" value="ECO:0007669"/>
    <property type="project" value="InterPro"/>
</dbReference>
<evidence type="ECO:0000259" key="6">
    <source>
        <dbReference type="Pfam" id="PF13656"/>
    </source>
</evidence>
<dbReference type="InterPro" id="IPR022905">
    <property type="entry name" value="Rpo11-like"/>
</dbReference>
<dbReference type="SUPFAM" id="SSF55257">
    <property type="entry name" value="RBP11-like subunits of RNA polymerase"/>
    <property type="match status" value="1"/>
</dbReference>
<comment type="similarity">
    <text evidence="5">Belongs to the archaeal Rpo11/eukaryotic RPB11/RPC19 RNA polymerase subunit family.</text>
</comment>
<dbReference type="PANTHER" id="PTHR13946:SF16">
    <property type="entry name" value="DNA-DIRECTED RNA POLYMERASE II SUBUNIT RPB11"/>
    <property type="match status" value="1"/>
</dbReference>
<dbReference type="GO" id="GO:0005665">
    <property type="term" value="C:RNA polymerase II, core complex"/>
    <property type="evidence" value="ECO:0007669"/>
    <property type="project" value="InterPro"/>
</dbReference>
<dbReference type="AlphaFoldDB" id="A0A0D7B2J0"/>
<proteinExistence type="inferred from homology"/>
<dbReference type="InterPro" id="IPR009025">
    <property type="entry name" value="RBP11-like_dimer"/>
</dbReference>
<dbReference type="OrthoDB" id="10248581at2759"/>
<dbReference type="STRING" id="1314674.A0A0D7B2J0"/>
<dbReference type="Proteomes" id="UP000054007">
    <property type="component" value="Unassembled WGS sequence"/>
</dbReference>
<gene>
    <name evidence="7" type="ORF">CYLTODRAFT_359450</name>
</gene>
<dbReference type="PANTHER" id="PTHR13946">
    <property type="entry name" value="DNA-DIRECTED RNA POLYMERASE I,II,III"/>
    <property type="match status" value="1"/>
</dbReference>
<sequence length="145" mass="15954">MNQPERTEAFVLEDGEQPVTVTEDAKVPNAATFKIVKQDHTLANMVRGQLLQMPEVIFSGYKVPHPLHPYFQIKIQTDGTITAQDALEKACDSLQKLTASIDVKFQREFSMREAEGGMAGGDVTAANVDPYGSTTGWGDNNYADF</sequence>
<dbReference type="GO" id="GO:0006366">
    <property type="term" value="P:transcription by RNA polymerase II"/>
    <property type="evidence" value="ECO:0007669"/>
    <property type="project" value="InterPro"/>
</dbReference>
<feature type="domain" description="DNA-directed RNA polymerase RBP11-like dimerisation" evidence="6">
    <location>
        <begin position="30"/>
        <end position="101"/>
    </location>
</feature>
<protein>
    <submittedName>
        <fullName evidence="7">RBP11-like subunits of RNA polymerase</fullName>
    </submittedName>
</protein>
<dbReference type="InterPro" id="IPR036603">
    <property type="entry name" value="RBP11-like"/>
</dbReference>
<dbReference type="HAMAP" id="MF_00261">
    <property type="entry name" value="RNApol_arch_Rpo11"/>
    <property type="match status" value="1"/>
</dbReference>
<dbReference type="Gene3D" id="3.30.1360.10">
    <property type="entry name" value="RNA polymerase, RBP11-like subunit"/>
    <property type="match status" value="1"/>
</dbReference>
<keyword evidence="4" id="KW-0539">Nucleus</keyword>
<evidence type="ECO:0000256" key="2">
    <source>
        <dbReference type="ARBA" id="ARBA00022478"/>
    </source>
</evidence>
<dbReference type="GO" id="GO:0046983">
    <property type="term" value="F:protein dimerization activity"/>
    <property type="evidence" value="ECO:0007669"/>
    <property type="project" value="InterPro"/>
</dbReference>
<dbReference type="Pfam" id="PF13656">
    <property type="entry name" value="RNA_pol_L_2"/>
    <property type="match status" value="1"/>
</dbReference>
<evidence type="ECO:0000256" key="3">
    <source>
        <dbReference type="ARBA" id="ARBA00023163"/>
    </source>
</evidence>
<evidence type="ECO:0000256" key="4">
    <source>
        <dbReference type="ARBA" id="ARBA00023242"/>
    </source>
</evidence>
<name>A0A0D7B2J0_9AGAR</name>
<dbReference type="InterPro" id="IPR037685">
    <property type="entry name" value="RBP11"/>
</dbReference>
<dbReference type="CDD" id="cd06926">
    <property type="entry name" value="RNAP_II_RPB11"/>
    <property type="match status" value="1"/>
</dbReference>
<comment type="subcellular location">
    <subcellularLocation>
        <location evidence="1">Nucleus</location>
    </subcellularLocation>
</comment>
<evidence type="ECO:0000256" key="5">
    <source>
        <dbReference type="ARBA" id="ARBA00025751"/>
    </source>
</evidence>
<keyword evidence="3" id="KW-0804">Transcription</keyword>
<evidence type="ECO:0000313" key="8">
    <source>
        <dbReference type="Proteomes" id="UP000054007"/>
    </source>
</evidence>
<evidence type="ECO:0000313" key="7">
    <source>
        <dbReference type="EMBL" id="KIY63731.1"/>
    </source>
</evidence>
<evidence type="ECO:0000256" key="1">
    <source>
        <dbReference type="ARBA" id="ARBA00004123"/>
    </source>
</evidence>